<protein>
    <submittedName>
        <fullName evidence="6">Sigma-70 family RNA polymerase sigma factor</fullName>
    </submittedName>
</protein>
<dbReference type="GO" id="GO:0003677">
    <property type="term" value="F:DNA binding"/>
    <property type="evidence" value="ECO:0007669"/>
    <property type="project" value="UniProtKB-KW"/>
</dbReference>
<dbReference type="RefSeq" id="WP_061462232.1">
    <property type="nucleotide sequence ID" value="NZ_CP011008.1"/>
</dbReference>
<dbReference type="KEGG" id="bsj:UP17_06770"/>
<accession>A0AAW7IJW5</accession>
<gene>
    <name evidence="6" type="ORF">QUF89_21300</name>
</gene>
<dbReference type="Gene3D" id="1.10.10.10">
    <property type="entry name" value="Winged helix-like DNA-binding domain superfamily/Winged helix DNA-binding domain"/>
    <property type="match status" value="1"/>
</dbReference>
<evidence type="ECO:0000256" key="4">
    <source>
        <dbReference type="ARBA" id="ARBA00023163"/>
    </source>
</evidence>
<evidence type="ECO:0000256" key="3">
    <source>
        <dbReference type="ARBA" id="ARBA00023125"/>
    </source>
</evidence>
<dbReference type="Proteomes" id="UP001234602">
    <property type="component" value="Unassembled WGS sequence"/>
</dbReference>
<evidence type="ECO:0000256" key="2">
    <source>
        <dbReference type="ARBA" id="ARBA00023082"/>
    </source>
</evidence>
<evidence type="ECO:0000259" key="5">
    <source>
        <dbReference type="Pfam" id="PF04542"/>
    </source>
</evidence>
<organism evidence="6 7">
    <name type="scientific">Peribacillus simplex</name>
    <dbReference type="NCBI Taxonomy" id="1478"/>
    <lineage>
        <taxon>Bacteria</taxon>
        <taxon>Bacillati</taxon>
        <taxon>Bacillota</taxon>
        <taxon>Bacilli</taxon>
        <taxon>Bacillales</taxon>
        <taxon>Bacillaceae</taxon>
        <taxon>Peribacillus</taxon>
    </lineage>
</organism>
<dbReference type="SUPFAM" id="SSF88659">
    <property type="entry name" value="Sigma3 and sigma4 domains of RNA polymerase sigma factors"/>
    <property type="match status" value="1"/>
</dbReference>
<dbReference type="GO" id="GO:0016987">
    <property type="term" value="F:sigma factor activity"/>
    <property type="evidence" value="ECO:0007669"/>
    <property type="project" value="UniProtKB-KW"/>
</dbReference>
<keyword evidence="2" id="KW-0731">Sigma factor</keyword>
<comment type="caution">
    <text evidence="6">The sequence shown here is derived from an EMBL/GenBank/DDBJ whole genome shotgun (WGS) entry which is preliminary data.</text>
</comment>
<evidence type="ECO:0000256" key="1">
    <source>
        <dbReference type="ARBA" id="ARBA00023015"/>
    </source>
</evidence>
<keyword evidence="1" id="KW-0805">Transcription regulation</keyword>
<dbReference type="Pfam" id="PF04542">
    <property type="entry name" value="Sigma70_r2"/>
    <property type="match status" value="1"/>
</dbReference>
<dbReference type="Gene3D" id="1.10.1740.10">
    <property type="match status" value="1"/>
</dbReference>
<dbReference type="InterPro" id="IPR013324">
    <property type="entry name" value="RNA_pol_sigma_r3/r4-like"/>
</dbReference>
<evidence type="ECO:0000313" key="7">
    <source>
        <dbReference type="Proteomes" id="UP001234602"/>
    </source>
</evidence>
<dbReference type="AlphaFoldDB" id="A0AAW7IJW5"/>
<dbReference type="GO" id="GO:0006352">
    <property type="term" value="P:DNA-templated transcription initiation"/>
    <property type="evidence" value="ECO:0007669"/>
    <property type="project" value="InterPro"/>
</dbReference>
<dbReference type="SUPFAM" id="SSF88946">
    <property type="entry name" value="Sigma2 domain of RNA polymerase sigma factors"/>
    <property type="match status" value="1"/>
</dbReference>
<feature type="domain" description="RNA polymerase sigma-70 region 2" evidence="5">
    <location>
        <begin position="11"/>
        <end position="72"/>
    </location>
</feature>
<keyword evidence="4" id="KW-0804">Transcription</keyword>
<dbReference type="NCBIfam" id="TIGR02937">
    <property type="entry name" value="sigma70-ECF"/>
    <property type="match status" value="1"/>
</dbReference>
<dbReference type="InterPro" id="IPR007627">
    <property type="entry name" value="RNA_pol_sigma70_r2"/>
</dbReference>
<proteinExistence type="predicted"/>
<name>A0AAW7IJW5_9BACI</name>
<reference evidence="6" key="1">
    <citation type="submission" date="2023-06" db="EMBL/GenBank/DDBJ databases">
        <title>Comparative genomics of Bacillaceae isolates and their secondary metabolite potential.</title>
        <authorList>
            <person name="Song L."/>
            <person name="Nielsen L.J."/>
            <person name="Mohite O."/>
            <person name="Xu X."/>
            <person name="Weber T."/>
            <person name="Kovacs A.T."/>
        </authorList>
    </citation>
    <scope>NUCLEOTIDE SEQUENCE</scope>
    <source>
        <strain evidence="6">D8_B_37</strain>
    </source>
</reference>
<sequence>MDDFSALKTEFTPMIHHIIRSLSIYKNKDEYFQVGLIALWDSFRSFNEEYGQFSNYAYTVIKGKILNELKHHHKYEAHSKPFDSTILEIKDPFSMHEEAFAIESILHYTEGLTLNQQRWLLQTYLKNKTVTEIAELYQVTTASVKSWRKSTLIKLRKQMIFHCK</sequence>
<keyword evidence="3" id="KW-0238">DNA-binding</keyword>
<dbReference type="InterPro" id="IPR014284">
    <property type="entry name" value="RNA_pol_sigma-70_dom"/>
</dbReference>
<dbReference type="EMBL" id="JAUCEY010000008">
    <property type="protein sequence ID" value="MDM5454664.1"/>
    <property type="molecule type" value="Genomic_DNA"/>
</dbReference>
<dbReference type="InterPro" id="IPR013325">
    <property type="entry name" value="RNA_pol_sigma_r2"/>
</dbReference>
<evidence type="ECO:0000313" key="6">
    <source>
        <dbReference type="EMBL" id="MDM5454664.1"/>
    </source>
</evidence>
<dbReference type="InterPro" id="IPR036388">
    <property type="entry name" value="WH-like_DNA-bd_sf"/>
</dbReference>
<dbReference type="PANTHER" id="PTHR30385">
    <property type="entry name" value="SIGMA FACTOR F FLAGELLAR"/>
    <property type="match status" value="1"/>
</dbReference>